<evidence type="ECO:0000256" key="5">
    <source>
        <dbReference type="PROSITE-ProRule" id="PRU00339"/>
    </source>
</evidence>
<accession>A0A1W2BCI1</accession>
<dbReference type="Gene3D" id="1.10.10.10">
    <property type="entry name" value="Winged helix-like DNA-binding domain superfamily/Winged helix DNA-binding domain"/>
    <property type="match status" value="1"/>
</dbReference>
<gene>
    <name evidence="8" type="ORF">SAMN05661093_01559</name>
</gene>
<keyword evidence="5" id="KW-0802">TPR repeat</keyword>
<dbReference type="InterPro" id="IPR001867">
    <property type="entry name" value="OmpR/PhoB-type_DNA-bd"/>
</dbReference>
<feature type="DNA-binding region" description="OmpR/PhoB-type" evidence="6">
    <location>
        <begin position="1"/>
        <end position="92"/>
    </location>
</feature>
<evidence type="ECO:0000256" key="2">
    <source>
        <dbReference type="ARBA" id="ARBA00023015"/>
    </source>
</evidence>
<keyword evidence="9" id="KW-1185">Reference proteome</keyword>
<dbReference type="Pfam" id="PF13424">
    <property type="entry name" value="TPR_12"/>
    <property type="match status" value="1"/>
</dbReference>
<dbReference type="InterPro" id="IPR019734">
    <property type="entry name" value="TPR_rpt"/>
</dbReference>
<dbReference type="PROSITE" id="PS50005">
    <property type="entry name" value="TPR"/>
    <property type="match status" value="1"/>
</dbReference>
<dbReference type="GO" id="GO:0006355">
    <property type="term" value="P:regulation of DNA-templated transcription"/>
    <property type="evidence" value="ECO:0007669"/>
    <property type="project" value="InterPro"/>
</dbReference>
<dbReference type="SMART" id="SM00862">
    <property type="entry name" value="Trans_reg_C"/>
    <property type="match status" value="1"/>
</dbReference>
<evidence type="ECO:0000259" key="7">
    <source>
        <dbReference type="PROSITE" id="PS51755"/>
    </source>
</evidence>
<dbReference type="Gene3D" id="1.25.40.10">
    <property type="entry name" value="Tetratricopeptide repeat domain"/>
    <property type="match status" value="2"/>
</dbReference>
<evidence type="ECO:0000256" key="3">
    <source>
        <dbReference type="ARBA" id="ARBA00023125"/>
    </source>
</evidence>
<keyword evidence="4" id="KW-0804">Transcription</keyword>
<dbReference type="Pfam" id="PF00486">
    <property type="entry name" value="Trans_reg_C"/>
    <property type="match status" value="1"/>
</dbReference>
<name>A0A1W2BCI1_KIBAR</name>
<dbReference type="PANTHER" id="PTHR35807:SF1">
    <property type="entry name" value="TRANSCRIPTIONAL REGULATOR REDD"/>
    <property type="match status" value="1"/>
</dbReference>
<dbReference type="InterPro" id="IPR036388">
    <property type="entry name" value="WH-like_DNA-bd_sf"/>
</dbReference>
<feature type="domain" description="OmpR/PhoB-type" evidence="7">
    <location>
        <begin position="1"/>
        <end position="92"/>
    </location>
</feature>
<organism evidence="8 9">
    <name type="scientific">Kibdelosporangium aridum</name>
    <dbReference type="NCBI Taxonomy" id="2030"/>
    <lineage>
        <taxon>Bacteria</taxon>
        <taxon>Bacillati</taxon>
        <taxon>Actinomycetota</taxon>
        <taxon>Actinomycetes</taxon>
        <taxon>Pseudonocardiales</taxon>
        <taxon>Pseudonocardiaceae</taxon>
        <taxon>Kibdelosporangium</taxon>
    </lineage>
</organism>
<dbReference type="SUPFAM" id="SSF46894">
    <property type="entry name" value="C-terminal effector domain of the bipartite response regulators"/>
    <property type="match status" value="1"/>
</dbReference>
<dbReference type="Pfam" id="PF03704">
    <property type="entry name" value="BTAD"/>
    <property type="match status" value="1"/>
</dbReference>
<dbReference type="RefSeq" id="WP_084425235.1">
    <property type="nucleotide sequence ID" value="NZ_FWXV01000001.1"/>
</dbReference>
<dbReference type="SMART" id="SM01043">
    <property type="entry name" value="BTAD"/>
    <property type="match status" value="1"/>
</dbReference>
<dbReference type="InterPro" id="IPR027417">
    <property type="entry name" value="P-loop_NTPase"/>
</dbReference>
<dbReference type="SUPFAM" id="SSF48452">
    <property type="entry name" value="TPR-like"/>
    <property type="match status" value="2"/>
</dbReference>
<evidence type="ECO:0000256" key="4">
    <source>
        <dbReference type="ARBA" id="ARBA00023163"/>
    </source>
</evidence>
<dbReference type="GO" id="GO:0000160">
    <property type="term" value="P:phosphorelay signal transduction system"/>
    <property type="evidence" value="ECO:0007669"/>
    <property type="project" value="InterPro"/>
</dbReference>
<dbReference type="InterPro" id="IPR051677">
    <property type="entry name" value="AfsR-DnrI-RedD_regulator"/>
</dbReference>
<dbReference type="PANTHER" id="PTHR35807">
    <property type="entry name" value="TRANSCRIPTIONAL REGULATOR REDD-RELATED"/>
    <property type="match status" value="1"/>
</dbReference>
<keyword evidence="3 6" id="KW-0238">DNA-binding</keyword>
<dbReference type="Proteomes" id="UP000192674">
    <property type="component" value="Unassembled WGS sequence"/>
</dbReference>
<dbReference type="SUPFAM" id="SSF52540">
    <property type="entry name" value="P-loop containing nucleoside triphosphate hydrolases"/>
    <property type="match status" value="1"/>
</dbReference>
<sequence>MRFRALGSLEVFDGTAWQPVNSAKCRSVLAILLIDARQVVSVDRITDEVWNGDPPASASNLVHGYVRRLRGLLDDRAATVLVTRAPGYVLAVGEDDIDTTRFAALIRRGDTGQIAEALELWRGEAFADVPDTPLVQEAAARLDEQRLLAMEAKLTADLAGGQHAEVITQLRVLTRRYPLRERLWRQLIIALRDSGRRAEALAAYGEIRGLLADELGVDPDGSLQRLHRDLLASEPAAPRPPPAPRPVLIGRDEQLATATAWMATPTPCVAITGQGGIGKTAFAARLAHETSGLFPDGQFHATLGRGRTLRAALARLLWRLGVTDAPRELPEMAELAGELLASTRMLIVLEDVPDEASLRPLLPVAAGNGLIVTSRRRLAGLDSLRVLPLDVLPADAGMALLRAAAGSTRIGPGPAAQIVTLCGGLPLAITLAGARLAARSNFTPADLVGRLTDRQCRLDWLQLGEQGVRAAVLDSYAVLRPVQQQLLRGLSATDQLEFPGWVAAAVLDQPPGQAERVLDDLVEAHLVEPAGRGLTGPRYRIHDLVRLAVRDVACDSDAHTRVTSGWHALAAAADDRLAHWCGLDPEPAPAWRPAPDVLAAAAADPMRWFDEERATLVHAAPTWPLAQRMSTYFELRGHYQDWREVLLAGLRDADAAGDRQGQATMLGLLMYAVAEGEDHRDSLRYAALTIAAYHALDASPVHQHPAPSRSSPALEKARRERDAFAVGFEAARLAVSMRAAGEQADYLALFDEARDAFRASSAPLLELWALKHIGLTCLRQRRIDDALSCLRRAETLVRDLGDESMARHAGGDLAGVAVVHGRYDLAERLAAETLDTARRTGNRWRAGRALVTLGEVYARRGENRRAAETYREALALWRGLNLPGRIRQVETALARLTR</sequence>
<dbReference type="InterPro" id="IPR011990">
    <property type="entry name" value="TPR-like_helical_dom_sf"/>
</dbReference>
<dbReference type="CDD" id="cd15831">
    <property type="entry name" value="BTAD"/>
    <property type="match status" value="1"/>
</dbReference>
<protein>
    <submittedName>
        <fullName evidence="8">DNA-binding transcriptional activator of the SARP family</fullName>
    </submittedName>
</protein>
<feature type="repeat" description="TPR" evidence="5">
    <location>
        <begin position="847"/>
        <end position="880"/>
    </location>
</feature>
<dbReference type="OrthoDB" id="5521887at2"/>
<dbReference type="InterPro" id="IPR016032">
    <property type="entry name" value="Sig_transdc_resp-reg_C-effctor"/>
</dbReference>
<dbReference type="SMART" id="SM00028">
    <property type="entry name" value="TPR"/>
    <property type="match status" value="2"/>
</dbReference>
<dbReference type="InterPro" id="IPR005158">
    <property type="entry name" value="BTAD"/>
</dbReference>
<reference evidence="8 9" key="1">
    <citation type="submission" date="2017-04" db="EMBL/GenBank/DDBJ databases">
        <authorList>
            <person name="Afonso C.L."/>
            <person name="Miller P.J."/>
            <person name="Scott M.A."/>
            <person name="Spackman E."/>
            <person name="Goraichik I."/>
            <person name="Dimitrov K.M."/>
            <person name="Suarez D.L."/>
            <person name="Swayne D.E."/>
        </authorList>
    </citation>
    <scope>NUCLEOTIDE SEQUENCE [LARGE SCALE GENOMIC DNA]</scope>
    <source>
        <strain evidence="8 9">DSM 43828</strain>
    </source>
</reference>
<dbReference type="EMBL" id="FWXV01000001">
    <property type="protein sequence ID" value="SMC70422.1"/>
    <property type="molecule type" value="Genomic_DNA"/>
</dbReference>
<comment type="similarity">
    <text evidence="1">Belongs to the AfsR/DnrI/RedD regulatory family.</text>
</comment>
<proteinExistence type="inferred from homology"/>
<dbReference type="GO" id="GO:0003677">
    <property type="term" value="F:DNA binding"/>
    <property type="evidence" value="ECO:0007669"/>
    <property type="project" value="UniProtKB-UniRule"/>
</dbReference>
<dbReference type="PROSITE" id="PS51755">
    <property type="entry name" value="OMPR_PHOB"/>
    <property type="match status" value="1"/>
</dbReference>
<keyword evidence="2" id="KW-0805">Transcription regulation</keyword>
<dbReference type="AlphaFoldDB" id="A0A1W2BCI1"/>
<evidence type="ECO:0000256" key="1">
    <source>
        <dbReference type="ARBA" id="ARBA00005820"/>
    </source>
</evidence>
<evidence type="ECO:0000313" key="9">
    <source>
        <dbReference type="Proteomes" id="UP000192674"/>
    </source>
</evidence>
<dbReference type="PRINTS" id="PR00364">
    <property type="entry name" value="DISEASERSIST"/>
</dbReference>
<dbReference type="GO" id="GO:0043531">
    <property type="term" value="F:ADP binding"/>
    <property type="evidence" value="ECO:0007669"/>
    <property type="project" value="InterPro"/>
</dbReference>
<evidence type="ECO:0000313" key="8">
    <source>
        <dbReference type="EMBL" id="SMC70422.1"/>
    </source>
</evidence>
<evidence type="ECO:0000256" key="6">
    <source>
        <dbReference type="PROSITE-ProRule" id="PRU01091"/>
    </source>
</evidence>